<protein>
    <submittedName>
        <fullName evidence="1">Alpha/beta hydrolase fold protein</fullName>
    </submittedName>
</protein>
<organism evidence="1 2">
    <name type="scientific">Nitratireductor indicus C115</name>
    <dbReference type="NCBI Taxonomy" id="1231190"/>
    <lineage>
        <taxon>Bacteria</taxon>
        <taxon>Pseudomonadati</taxon>
        <taxon>Pseudomonadota</taxon>
        <taxon>Alphaproteobacteria</taxon>
        <taxon>Hyphomicrobiales</taxon>
        <taxon>Phyllobacteriaceae</taxon>
        <taxon>Nitratireductor</taxon>
    </lineage>
</organism>
<comment type="caution">
    <text evidence="1">The sequence shown here is derived from an EMBL/GenBank/DDBJ whole genome shotgun (WGS) entry which is preliminary data.</text>
</comment>
<dbReference type="InterPro" id="IPR029058">
    <property type="entry name" value="AB_hydrolase_fold"/>
</dbReference>
<dbReference type="Proteomes" id="UP000007374">
    <property type="component" value="Unassembled WGS sequence"/>
</dbReference>
<dbReference type="STRING" id="721133.SAMN05216176_102155"/>
<evidence type="ECO:0000313" key="1">
    <source>
        <dbReference type="EMBL" id="EKF44231.1"/>
    </source>
</evidence>
<dbReference type="GO" id="GO:0016787">
    <property type="term" value="F:hydrolase activity"/>
    <property type="evidence" value="ECO:0007669"/>
    <property type="project" value="UniProtKB-KW"/>
</dbReference>
<dbReference type="PATRIC" id="fig|1231190.3.peg.166"/>
<dbReference type="Gene3D" id="3.40.50.1820">
    <property type="entry name" value="alpha/beta hydrolase"/>
    <property type="match status" value="1"/>
</dbReference>
<gene>
    <name evidence="1" type="ORF">NA8A_00775</name>
</gene>
<accession>K2PAR8</accession>
<evidence type="ECO:0000313" key="2">
    <source>
        <dbReference type="Proteomes" id="UP000007374"/>
    </source>
</evidence>
<name>K2PAR8_9HYPH</name>
<dbReference type="AlphaFoldDB" id="K2PAR8"/>
<proteinExistence type="predicted"/>
<dbReference type="EMBL" id="AMSI01000001">
    <property type="protein sequence ID" value="EKF44231.1"/>
    <property type="molecule type" value="Genomic_DNA"/>
</dbReference>
<keyword evidence="1" id="KW-0378">Hydrolase</keyword>
<dbReference type="SUPFAM" id="SSF53474">
    <property type="entry name" value="alpha/beta-Hydrolases"/>
    <property type="match status" value="1"/>
</dbReference>
<reference evidence="1 2" key="1">
    <citation type="journal article" date="2012" name="J. Bacteriol.">
        <title>Genome Sequence of Nitratireductor indicus Type Strain C115.</title>
        <authorList>
            <person name="Lai Q."/>
            <person name="Li G."/>
            <person name="Yu Z."/>
            <person name="Shao Z."/>
        </authorList>
    </citation>
    <scope>NUCLEOTIDE SEQUENCE [LARGE SCALE GENOMIC DNA]</scope>
    <source>
        <strain evidence="1 2">C115</strain>
    </source>
</reference>
<sequence length="118" mass="12805">MPLFRGYETPRFQSSDTPRNAQLSVFTADMIALMDVFDIDKAIVADFDWGARTVNIMASLWPERCQAMVSVSGYLIGSKKGNGKPLPPAPNICGDTNTTLPQSGVVLAAKNIPTRSRS</sequence>
<dbReference type="eggNOG" id="COG0596">
    <property type="taxonomic scope" value="Bacteria"/>
</dbReference>
<keyword evidence="2" id="KW-1185">Reference proteome</keyword>